<dbReference type="eggNOG" id="KOG4177">
    <property type="taxonomic scope" value="Eukaryota"/>
</dbReference>
<dbReference type="SUPFAM" id="SSF52540">
    <property type="entry name" value="P-loop containing nucleoside triphosphate hydrolases"/>
    <property type="match status" value="1"/>
</dbReference>
<dbReference type="Gene3D" id="3.40.50.300">
    <property type="entry name" value="P-loop containing nucleotide triphosphate hydrolases"/>
    <property type="match status" value="1"/>
</dbReference>
<dbReference type="STRING" id="645133.E3QBX8"/>
<feature type="domain" description="Nephrocystin 3-like N-terminal" evidence="3">
    <location>
        <begin position="282"/>
        <end position="460"/>
    </location>
</feature>
<dbReference type="HOGENOM" id="CLU_004758_1_0_1"/>
<sequence>MPKDDHASSGENSFIKARDDFIALLSESEKANFAKCSSVDELLQAIESLQHLGTRRSLVTRCLKKIKTFGDTLTPYFGIMEIFCGSNPEFANLALGGLLLVLKLASHFVTFFEKLSDVLSKIAARLPRYQELYDALSKDPGICSPSLTESLQKVYCHLFEFYGAVARIFSKKCGRIKRTPAILADLAWHPFDARFEQIIEKITFHQRIVKEELGYAKMGSLASTVRAVDQQRRMETAARLDLIEDAFNKQLQLKLNDAAMRWLDPPDIKTSLEHALDQKAEGTTEWLLEDSKFLSWRNYDRPEHHTGVETGTASQFLWISGKPGSGKTILSASTAEELGKCYTTNADYPPEVCYYIFNQTAGNSNSLAHVFRSIAAQIFHHFHKLERIRNIFVLASTGVQFQKAASENEVIETITQCLPHLPNLHFVIDGLDECKDVSKLVAWLLKWCETTPLKVMVASRPDVASLRRLAPKESRIEITASVLEQDIRCYLASQVDQLFREDLFPAHADQDHVVQCLLDHAEGMFLWVRLMVTFLSVPSMTKAQRLDSAVRPPSEGLDRLEDMYCRISQRLLSQDTHSKNLAQNTLTWAAHSSLQSPELREAICPEGWDMDDGSATTRFDHAVVLSCCGLIEKGPHGTYQYIHLTALDFVQRSSLIPPPPEAKAIMAGRCISYLAFSLPQKPLSGDIYKSADRTEVRRKWPLLQVSAAKWAALAIDALMMDDTTARNSEVVEEMITLGLRYLKMGLGLMVWIESLYTLGVATSLLGYQSSRQRYSLVGKFSGSSQSTIFLQGLEGLMEDVKVMHREWGPSLEESPAEIWRDVTAFTTSKFLVKTKAVHVETLASNLRIPGTQDPELSVKPTFSTSMTSPDGSLLANLGIFPSKYFRMGWNEHGDIPCYTYDGTISRPAGQAFSRVARCPQTLQEVQDTCVGWIARYEVFSIAGEASERMICTLHDLDAADIEICLRQGLWFSPVGGWKCRFPLTIDPGLHGFTLLNKVFLARKDGQRHRPTSLRIDFNETRRTIWGPCHTFSAGYSYEIFWSPDSKYLGFSDVTTAGDICLAVFDTSEGFASGRAPSLVKYASIKPCSNIMLACCQFHPTMPLLLFLEGPDIMLWRFQDAG</sequence>
<accession>E3QBX8</accession>
<proteinExistence type="predicted"/>
<dbReference type="Proteomes" id="UP000008782">
    <property type="component" value="Unassembled WGS sequence"/>
</dbReference>
<dbReference type="PANTHER" id="PTHR10039">
    <property type="entry name" value="AMELOGENIN"/>
    <property type="match status" value="1"/>
</dbReference>
<dbReference type="VEuPathDB" id="FungiDB:GLRG_03357"/>
<dbReference type="RefSeq" id="XP_008092233.1">
    <property type="nucleotide sequence ID" value="XM_008094042.1"/>
</dbReference>
<dbReference type="InterPro" id="IPR056884">
    <property type="entry name" value="NPHP3-like_N"/>
</dbReference>
<organism evidence="5">
    <name type="scientific">Colletotrichum graminicola (strain M1.001 / M2 / FGSC 10212)</name>
    <name type="common">Maize anthracnose fungus</name>
    <name type="synonym">Glomerella graminicola</name>
    <dbReference type="NCBI Taxonomy" id="645133"/>
    <lineage>
        <taxon>Eukaryota</taxon>
        <taxon>Fungi</taxon>
        <taxon>Dikarya</taxon>
        <taxon>Ascomycota</taxon>
        <taxon>Pezizomycotina</taxon>
        <taxon>Sordariomycetes</taxon>
        <taxon>Hypocreomycetidae</taxon>
        <taxon>Glomerellales</taxon>
        <taxon>Glomerellaceae</taxon>
        <taxon>Colletotrichum</taxon>
        <taxon>Colletotrichum graminicola species complex</taxon>
    </lineage>
</organism>
<protein>
    <submittedName>
        <fullName evidence="4">Uncharacterized protein</fullName>
    </submittedName>
</protein>
<dbReference type="Pfam" id="PF24883">
    <property type="entry name" value="NPHP3_N"/>
    <property type="match status" value="1"/>
</dbReference>
<dbReference type="OrthoDB" id="4833279at2759"/>
<reference evidence="5" key="1">
    <citation type="journal article" date="2012" name="Nat. Genet.">
        <title>Lifestyle transitions in plant pathogenic Colletotrichum fungi deciphered by genome and transcriptome analyses.</title>
        <authorList>
            <person name="O'Connell R.J."/>
            <person name="Thon M.R."/>
            <person name="Hacquard S."/>
            <person name="Amyotte S.G."/>
            <person name="Kleemann J."/>
            <person name="Torres M.F."/>
            <person name="Damm U."/>
            <person name="Buiate E.A."/>
            <person name="Epstein L."/>
            <person name="Alkan N."/>
            <person name="Altmueller J."/>
            <person name="Alvarado-Balderrama L."/>
            <person name="Bauser C.A."/>
            <person name="Becker C."/>
            <person name="Birren B.W."/>
            <person name="Chen Z."/>
            <person name="Choi J."/>
            <person name="Crouch J.A."/>
            <person name="Duvick J.P."/>
            <person name="Farman M.A."/>
            <person name="Gan P."/>
            <person name="Heiman D."/>
            <person name="Henrissat B."/>
            <person name="Howard R.J."/>
            <person name="Kabbage M."/>
            <person name="Koch C."/>
            <person name="Kracher B."/>
            <person name="Kubo Y."/>
            <person name="Law A.D."/>
            <person name="Lebrun M.-H."/>
            <person name="Lee Y.-H."/>
            <person name="Miyara I."/>
            <person name="Moore N."/>
            <person name="Neumann U."/>
            <person name="Nordstroem K."/>
            <person name="Panaccione D.G."/>
            <person name="Panstruga R."/>
            <person name="Place M."/>
            <person name="Proctor R.H."/>
            <person name="Prusky D."/>
            <person name="Rech G."/>
            <person name="Reinhardt R."/>
            <person name="Rollins J.A."/>
            <person name="Rounsley S."/>
            <person name="Schardl C.L."/>
            <person name="Schwartz D.C."/>
            <person name="Shenoy N."/>
            <person name="Shirasu K."/>
            <person name="Sikhakolli U.R."/>
            <person name="Stueber K."/>
            <person name="Sukno S.A."/>
            <person name="Sweigard J.A."/>
            <person name="Takano Y."/>
            <person name="Takahara H."/>
            <person name="Trail F."/>
            <person name="van der Does H.C."/>
            <person name="Voll L.M."/>
            <person name="Will I."/>
            <person name="Young S."/>
            <person name="Zeng Q."/>
            <person name="Zhang J."/>
            <person name="Zhou S."/>
            <person name="Dickman M.B."/>
            <person name="Schulze-Lefert P."/>
            <person name="Ver Loren van Themaat E."/>
            <person name="Ma L.-J."/>
            <person name="Vaillancourt L.J."/>
        </authorList>
    </citation>
    <scope>NUCLEOTIDE SEQUENCE [LARGE SCALE GENOMIC DNA]</scope>
    <source>
        <strain evidence="5">M1.001 / M2 / FGSC 10212</strain>
    </source>
</reference>
<dbReference type="AlphaFoldDB" id="E3QBX8"/>
<evidence type="ECO:0000313" key="5">
    <source>
        <dbReference type="Proteomes" id="UP000008782"/>
    </source>
</evidence>
<dbReference type="EMBL" id="GG697340">
    <property type="protein sequence ID" value="EFQ28213.1"/>
    <property type="molecule type" value="Genomic_DNA"/>
</dbReference>
<keyword evidence="1" id="KW-0677">Repeat</keyword>
<keyword evidence="5" id="KW-1185">Reference proteome</keyword>
<feature type="domain" description="DUF7708" evidence="2">
    <location>
        <begin position="66"/>
        <end position="212"/>
    </location>
</feature>
<name>E3QBX8_COLGM</name>
<dbReference type="InterPro" id="IPR056125">
    <property type="entry name" value="DUF7708"/>
</dbReference>
<dbReference type="GeneID" id="24408722"/>
<dbReference type="PANTHER" id="PTHR10039:SF15">
    <property type="entry name" value="NACHT DOMAIN-CONTAINING PROTEIN"/>
    <property type="match status" value="1"/>
</dbReference>
<dbReference type="Pfam" id="PF24809">
    <property type="entry name" value="DUF7708"/>
    <property type="match status" value="1"/>
</dbReference>
<dbReference type="InterPro" id="IPR027417">
    <property type="entry name" value="P-loop_NTPase"/>
</dbReference>
<evidence type="ECO:0000313" key="4">
    <source>
        <dbReference type="EMBL" id="EFQ28213.1"/>
    </source>
</evidence>
<gene>
    <name evidence="4" type="ORF">GLRG_03357</name>
</gene>
<evidence type="ECO:0000259" key="2">
    <source>
        <dbReference type="Pfam" id="PF24809"/>
    </source>
</evidence>
<evidence type="ECO:0000259" key="3">
    <source>
        <dbReference type="Pfam" id="PF24883"/>
    </source>
</evidence>
<evidence type="ECO:0000256" key="1">
    <source>
        <dbReference type="ARBA" id="ARBA00022737"/>
    </source>
</evidence>